<dbReference type="HOGENOM" id="CLU_2978814_0_0_1"/>
<evidence type="ECO:0000256" key="1">
    <source>
        <dbReference type="ARBA" id="ARBA00022723"/>
    </source>
</evidence>
<dbReference type="SMART" id="SM00356">
    <property type="entry name" value="ZnF_C3H1"/>
    <property type="match status" value="1"/>
</dbReference>
<dbReference type="Pfam" id="PF18044">
    <property type="entry name" value="zf-CCCH_4"/>
    <property type="match status" value="1"/>
</dbReference>
<dbReference type="GO" id="GO:0008270">
    <property type="term" value="F:zinc ion binding"/>
    <property type="evidence" value="ECO:0007669"/>
    <property type="project" value="UniProtKB-KW"/>
</dbReference>
<accession>A0A067MI89</accession>
<feature type="domain" description="C3H1-type" evidence="6">
    <location>
        <begin position="1"/>
        <end position="28"/>
    </location>
</feature>
<keyword evidence="1 4" id="KW-0479">Metal-binding</keyword>
<dbReference type="OrthoDB" id="20729at2759"/>
<evidence type="ECO:0000256" key="2">
    <source>
        <dbReference type="ARBA" id="ARBA00022771"/>
    </source>
</evidence>
<feature type="zinc finger region" description="C3H1-type" evidence="4">
    <location>
        <begin position="1"/>
        <end position="28"/>
    </location>
</feature>
<dbReference type="Proteomes" id="UP000027195">
    <property type="component" value="Unassembled WGS sequence"/>
</dbReference>
<evidence type="ECO:0000256" key="5">
    <source>
        <dbReference type="SAM" id="MobiDB-lite"/>
    </source>
</evidence>
<keyword evidence="2 4" id="KW-0863">Zinc-finger</keyword>
<dbReference type="EMBL" id="KL198032">
    <property type="protein sequence ID" value="KDQ15488.1"/>
    <property type="molecule type" value="Genomic_DNA"/>
</dbReference>
<keyword evidence="8" id="KW-1185">Reference proteome</keyword>
<evidence type="ECO:0000313" key="8">
    <source>
        <dbReference type="Proteomes" id="UP000027195"/>
    </source>
</evidence>
<feature type="compositionally biased region" description="Low complexity" evidence="5">
    <location>
        <begin position="40"/>
        <end position="58"/>
    </location>
</feature>
<dbReference type="InterPro" id="IPR036855">
    <property type="entry name" value="Znf_CCCH_sf"/>
</dbReference>
<evidence type="ECO:0000313" key="7">
    <source>
        <dbReference type="EMBL" id="KDQ15488.1"/>
    </source>
</evidence>
<keyword evidence="3 4" id="KW-0862">Zinc</keyword>
<dbReference type="PROSITE" id="PS50103">
    <property type="entry name" value="ZF_C3H1"/>
    <property type="match status" value="1"/>
</dbReference>
<reference evidence="8" key="1">
    <citation type="journal article" date="2014" name="Proc. Natl. Acad. Sci. U.S.A.">
        <title>Extensive sampling of basidiomycete genomes demonstrates inadequacy of the white-rot/brown-rot paradigm for wood decay fungi.</title>
        <authorList>
            <person name="Riley R."/>
            <person name="Salamov A.A."/>
            <person name="Brown D.W."/>
            <person name="Nagy L.G."/>
            <person name="Floudas D."/>
            <person name="Held B.W."/>
            <person name="Levasseur A."/>
            <person name="Lombard V."/>
            <person name="Morin E."/>
            <person name="Otillar R."/>
            <person name="Lindquist E.A."/>
            <person name="Sun H."/>
            <person name="LaButti K.M."/>
            <person name="Schmutz J."/>
            <person name="Jabbour D."/>
            <person name="Luo H."/>
            <person name="Baker S.E."/>
            <person name="Pisabarro A.G."/>
            <person name="Walton J.D."/>
            <person name="Blanchette R.A."/>
            <person name="Henrissat B."/>
            <person name="Martin F."/>
            <person name="Cullen D."/>
            <person name="Hibbett D.S."/>
            <person name="Grigoriev I.V."/>
        </authorList>
    </citation>
    <scope>NUCLEOTIDE SEQUENCE [LARGE SCALE GENOMIC DNA]</scope>
    <source>
        <strain evidence="8">FD-172 SS1</strain>
    </source>
</reference>
<dbReference type="Gene3D" id="4.10.1000.10">
    <property type="entry name" value="Zinc finger, CCCH-type"/>
    <property type="match status" value="1"/>
</dbReference>
<dbReference type="SUPFAM" id="SSF90229">
    <property type="entry name" value="CCCH zinc finger"/>
    <property type="match status" value="1"/>
</dbReference>
<feature type="region of interest" description="Disordered" evidence="5">
    <location>
        <begin position="25"/>
        <end position="58"/>
    </location>
</feature>
<sequence>MSFKPVCQYYLRGICKFGDGCRNSHPAGQEGSQARPGDRPVVAQAGPAGPGKAPVIFK</sequence>
<dbReference type="InterPro" id="IPR041367">
    <property type="entry name" value="Znf-CCCH_4"/>
</dbReference>
<proteinExistence type="predicted"/>
<evidence type="ECO:0000256" key="4">
    <source>
        <dbReference type="PROSITE-ProRule" id="PRU00723"/>
    </source>
</evidence>
<dbReference type="InParanoid" id="A0A067MI89"/>
<dbReference type="AlphaFoldDB" id="A0A067MI89"/>
<organism evidence="7 8">
    <name type="scientific">Botryobasidium botryosum (strain FD-172 SS1)</name>
    <dbReference type="NCBI Taxonomy" id="930990"/>
    <lineage>
        <taxon>Eukaryota</taxon>
        <taxon>Fungi</taxon>
        <taxon>Dikarya</taxon>
        <taxon>Basidiomycota</taxon>
        <taxon>Agaricomycotina</taxon>
        <taxon>Agaricomycetes</taxon>
        <taxon>Cantharellales</taxon>
        <taxon>Botryobasidiaceae</taxon>
        <taxon>Botryobasidium</taxon>
    </lineage>
</organism>
<dbReference type="InterPro" id="IPR000571">
    <property type="entry name" value="Znf_CCCH"/>
</dbReference>
<name>A0A067MI89_BOTB1</name>
<protein>
    <recommendedName>
        <fullName evidence="6">C3H1-type domain-containing protein</fullName>
    </recommendedName>
</protein>
<evidence type="ECO:0000259" key="6">
    <source>
        <dbReference type="PROSITE" id="PS50103"/>
    </source>
</evidence>
<evidence type="ECO:0000256" key="3">
    <source>
        <dbReference type="ARBA" id="ARBA00022833"/>
    </source>
</evidence>
<gene>
    <name evidence="7" type="ORF">BOTBODRAFT_293246</name>
</gene>